<comment type="pathway">
    <text evidence="7">Amino-acid biosynthesis; L-methionine biosynthesis via de novo pathway.</text>
</comment>
<comment type="catalytic activity">
    <reaction evidence="8">
        <text>(6S)-5-methyl-5,6,7,8-tetrahydrofolate + NAD(+) = (6R)-5,10-methylene-5,6,7,8-tetrahydrofolate + NADH + H(+)</text>
        <dbReference type="Rhea" id="RHEA:19821"/>
        <dbReference type="ChEBI" id="CHEBI:15378"/>
        <dbReference type="ChEBI" id="CHEBI:15636"/>
        <dbReference type="ChEBI" id="CHEBI:18608"/>
        <dbReference type="ChEBI" id="CHEBI:57540"/>
        <dbReference type="ChEBI" id="CHEBI:57945"/>
        <dbReference type="EC" id="1.5.1.54"/>
    </reaction>
    <physiologicalReaction direction="right-to-left" evidence="8">
        <dbReference type="Rhea" id="RHEA:19823"/>
    </physiologicalReaction>
</comment>
<dbReference type="GO" id="GO:0009086">
    <property type="term" value="P:methionine biosynthetic process"/>
    <property type="evidence" value="ECO:0007669"/>
    <property type="project" value="TreeGrafter"/>
</dbReference>
<dbReference type="CDD" id="cd00537">
    <property type="entry name" value="MTHFR"/>
    <property type="match status" value="1"/>
</dbReference>
<dbReference type="EMBL" id="FQZT01000001">
    <property type="protein sequence ID" value="SHI46808.1"/>
    <property type="molecule type" value="Genomic_DNA"/>
</dbReference>
<dbReference type="GO" id="GO:0071949">
    <property type="term" value="F:FAD binding"/>
    <property type="evidence" value="ECO:0007669"/>
    <property type="project" value="TreeGrafter"/>
</dbReference>
<comment type="similarity">
    <text evidence="3 9">Belongs to the methylenetetrahydrofolate reductase family.</text>
</comment>
<evidence type="ECO:0000256" key="6">
    <source>
        <dbReference type="ARBA" id="ARBA00023002"/>
    </source>
</evidence>
<dbReference type="InterPro" id="IPR003171">
    <property type="entry name" value="Mehydrof_redctse-like"/>
</dbReference>
<dbReference type="UniPathway" id="UPA00193"/>
<evidence type="ECO:0000256" key="9">
    <source>
        <dbReference type="RuleBase" id="RU003862"/>
    </source>
</evidence>
<accession>A0A1M6BE20</accession>
<keyword evidence="6 9" id="KW-0560">Oxidoreductase</keyword>
<dbReference type="GO" id="GO:0005829">
    <property type="term" value="C:cytosol"/>
    <property type="evidence" value="ECO:0007669"/>
    <property type="project" value="TreeGrafter"/>
</dbReference>
<dbReference type="SUPFAM" id="SSF51730">
    <property type="entry name" value="FAD-linked oxidoreductase"/>
    <property type="match status" value="1"/>
</dbReference>
<dbReference type="Pfam" id="PF02219">
    <property type="entry name" value="MTHFR"/>
    <property type="match status" value="1"/>
</dbReference>
<evidence type="ECO:0000256" key="1">
    <source>
        <dbReference type="ARBA" id="ARBA00001974"/>
    </source>
</evidence>
<evidence type="ECO:0000256" key="3">
    <source>
        <dbReference type="ARBA" id="ARBA00006743"/>
    </source>
</evidence>
<evidence type="ECO:0000256" key="2">
    <source>
        <dbReference type="ARBA" id="ARBA00004777"/>
    </source>
</evidence>
<proteinExistence type="inferred from homology"/>
<dbReference type="STRING" id="1122189.SAMN02745165_00132"/>
<gene>
    <name evidence="10" type="ORF">SAMN02745165_00132</name>
</gene>
<dbReference type="Gene3D" id="3.20.20.220">
    <property type="match status" value="1"/>
</dbReference>
<keyword evidence="5 9" id="KW-0274">FAD</keyword>
<evidence type="ECO:0000256" key="5">
    <source>
        <dbReference type="ARBA" id="ARBA00022827"/>
    </source>
</evidence>
<dbReference type="AlphaFoldDB" id="A0A1M6BE20"/>
<dbReference type="OrthoDB" id="9803687at2"/>
<evidence type="ECO:0000313" key="11">
    <source>
        <dbReference type="Proteomes" id="UP000184171"/>
    </source>
</evidence>
<organism evidence="10 11">
    <name type="scientific">Malonomonas rubra DSM 5091</name>
    <dbReference type="NCBI Taxonomy" id="1122189"/>
    <lineage>
        <taxon>Bacteria</taxon>
        <taxon>Pseudomonadati</taxon>
        <taxon>Thermodesulfobacteriota</taxon>
        <taxon>Desulfuromonadia</taxon>
        <taxon>Desulfuromonadales</taxon>
        <taxon>Geopsychrobacteraceae</taxon>
        <taxon>Malonomonas</taxon>
    </lineage>
</organism>
<dbReference type="PANTHER" id="PTHR45754:SF3">
    <property type="entry name" value="METHYLENETETRAHYDROFOLATE REDUCTASE (NADPH)"/>
    <property type="match status" value="1"/>
</dbReference>
<dbReference type="PANTHER" id="PTHR45754">
    <property type="entry name" value="METHYLENETETRAHYDROFOLATE REDUCTASE"/>
    <property type="match status" value="1"/>
</dbReference>
<protein>
    <recommendedName>
        <fullName evidence="9">Methylenetetrahydrofolate reductase</fullName>
    </recommendedName>
</protein>
<keyword evidence="4 9" id="KW-0285">Flavoprotein</keyword>
<dbReference type="InterPro" id="IPR029041">
    <property type="entry name" value="FAD-linked_oxidoreductase-like"/>
</dbReference>
<dbReference type="RefSeq" id="WP_072904820.1">
    <property type="nucleotide sequence ID" value="NZ_FQZT01000001.1"/>
</dbReference>
<keyword evidence="11" id="KW-1185">Reference proteome</keyword>
<reference evidence="10 11" key="1">
    <citation type="submission" date="2016-11" db="EMBL/GenBank/DDBJ databases">
        <authorList>
            <person name="Jaros S."/>
            <person name="Januszkiewicz K."/>
            <person name="Wedrychowicz H."/>
        </authorList>
    </citation>
    <scope>NUCLEOTIDE SEQUENCE [LARGE SCALE GENOMIC DNA]</scope>
    <source>
        <strain evidence="10 11">DSM 5091</strain>
    </source>
</reference>
<evidence type="ECO:0000256" key="8">
    <source>
        <dbReference type="ARBA" id="ARBA00048628"/>
    </source>
</evidence>
<evidence type="ECO:0000256" key="7">
    <source>
        <dbReference type="ARBA" id="ARBA00034478"/>
    </source>
</evidence>
<sequence length="285" mass="31031">MSRLAEKLSQQQFVVTAEIAPPKGVDVGPALAKAELLRDMDAINITDNQGACMRMSPLALAGQLVQHGYQPILQITCRDRNRMALQSDLLGASALGIENLLLLTGDHPKFGDHKASCPVFDLDSVQLLQAVSGLEHGVDMAGKKLSQPPQFFSGAAVAPAAEPQLLTLKKFKKKVACGARFFQTQAVFERTKLESFMAEARLYQVPVILGVLLLKNVRMADFLNRNIPGVQVPQDLLQRLEDAPDSLQEGVAIAREMVALAREFCQGVHLMTFGHEDLIPQILAG</sequence>
<name>A0A1M6BE20_MALRU</name>
<dbReference type="Proteomes" id="UP000184171">
    <property type="component" value="Unassembled WGS sequence"/>
</dbReference>
<dbReference type="GO" id="GO:0106312">
    <property type="term" value="F:methylenetetrahydrofolate reductase (NADH) activity"/>
    <property type="evidence" value="ECO:0007669"/>
    <property type="project" value="UniProtKB-EC"/>
</dbReference>
<dbReference type="GO" id="GO:0035999">
    <property type="term" value="P:tetrahydrofolate interconversion"/>
    <property type="evidence" value="ECO:0007669"/>
    <property type="project" value="UniProtKB-UniPathway"/>
</dbReference>
<evidence type="ECO:0000313" key="10">
    <source>
        <dbReference type="EMBL" id="SHI46808.1"/>
    </source>
</evidence>
<evidence type="ECO:0000256" key="4">
    <source>
        <dbReference type="ARBA" id="ARBA00022630"/>
    </source>
</evidence>
<comment type="cofactor">
    <cofactor evidence="1 9">
        <name>FAD</name>
        <dbReference type="ChEBI" id="CHEBI:57692"/>
    </cofactor>
</comment>
<comment type="pathway">
    <text evidence="2 9">One-carbon metabolism; tetrahydrofolate interconversion.</text>
</comment>